<protein>
    <recommendedName>
        <fullName evidence="5">Cell wall protein</fullName>
    </recommendedName>
</protein>
<feature type="compositionally biased region" description="Basic and acidic residues" evidence="1">
    <location>
        <begin position="221"/>
        <end position="258"/>
    </location>
</feature>
<sequence>MANIRMKKGGRVLLVGAAASVALGAAALPASAASEPTVKELMADCASGTGKCTFNDPQVDKAYLGNYHQVSDTLYNCSTSDATQGLNWSDKVGSSDTAEFSITTGGKIAGIVDLSVTAKYGHTWTTEHSDGGSMGMTIKPGEVGWISRAQVMRQVTGTWQTHYDDPHWGHYYWFWKDTITSPAPNDTDGVKSVVVMKTRPMTAEEKASCGAHNGKTFLSKTKVEVPKADNAPRKGTPDKPTPGDDGKPPAREEKTGEK</sequence>
<evidence type="ECO:0000313" key="3">
    <source>
        <dbReference type="EMBL" id="GAA0420836.1"/>
    </source>
</evidence>
<name>A0ABN0YY99_9ACTN</name>
<accession>A0ABN0YY99</accession>
<evidence type="ECO:0000256" key="2">
    <source>
        <dbReference type="SAM" id="SignalP"/>
    </source>
</evidence>
<feature type="signal peptide" evidence="2">
    <location>
        <begin position="1"/>
        <end position="32"/>
    </location>
</feature>
<evidence type="ECO:0000313" key="4">
    <source>
        <dbReference type="Proteomes" id="UP001500879"/>
    </source>
</evidence>
<evidence type="ECO:0008006" key="5">
    <source>
        <dbReference type="Google" id="ProtNLM"/>
    </source>
</evidence>
<evidence type="ECO:0000256" key="1">
    <source>
        <dbReference type="SAM" id="MobiDB-lite"/>
    </source>
</evidence>
<reference evidence="3 4" key="1">
    <citation type="journal article" date="2019" name="Int. J. Syst. Evol. Microbiol.">
        <title>The Global Catalogue of Microorganisms (GCM) 10K type strain sequencing project: providing services to taxonomists for standard genome sequencing and annotation.</title>
        <authorList>
            <consortium name="The Broad Institute Genomics Platform"/>
            <consortium name="The Broad Institute Genome Sequencing Center for Infectious Disease"/>
            <person name="Wu L."/>
            <person name="Ma J."/>
        </authorList>
    </citation>
    <scope>NUCLEOTIDE SEQUENCE [LARGE SCALE GENOMIC DNA]</scope>
    <source>
        <strain evidence="3 4">JCM 4788</strain>
    </source>
</reference>
<dbReference type="Proteomes" id="UP001500879">
    <property type="component" value="Unassembled WGS sequence"/>
</dbReference>
<gene>
    <name evidence="3" type="ORF">GCM10010357_47720</name>
</gene>
<feature type="chain" id="PRO_5045900775" description="Cell wall protein" evidence="2">
    <location>
        <begin position="33"/>
        <end position="258"/>
    </location>
</feature>
<proteinExistence type="predicted"/>
<feature type="region of interest" description="Disordered" evidence="1">
    <location>
        <begin position="205"/>
        <end position="258"/>
    </location>
</feature>
<keyword evidence="2" id="KW-0732">Signal</keyword>
<keyword evidence="4" id="KW-1185">Reference proteome</keyword>
<dbReference type="EMBL" id="BAAABX010000051">
    <property type="protein sequence ID" value="GAA0420836.1"/>
    <property type="molecule type" value="Genomic_DNA"/>
</dbReference>
<dbReference type="RefSeq" id="WP_344027776.1">
    <property type="nucleotide sequence ID" value="NZ_BAAABX010000051.1"/>
</dbReference>
<organism evidence="3 4">
    <name type="scientific">Streptomyces luteireticuli</name>
    <dbReference type="NCBI Taxonomy" id="173858"/>
    <lineage>
        <taxon>Bacteria</taxon>
        <taxon>Bacillati</taxon>
        <taxon>Actinomycetota</taxon>
        <taxon>Actinomycetes</taxon>
        <taxon>Kitasatosporales</taxon>
        <taxon>Streptomycetaceae</taxon>
        <taxon>Streptomyces</taxon>
    </lineage>
</organism>
<comment type="caution">
    <text evidence="3">The sequence shown here is derived from an EMBL/GenBank/DDBJ whole genome shotgun (WGS) entry which is preliminary data.</text>
</comment>